<feature type="compositionally biased region" description="Basic and acidic residues" evidence="3">
    <location>
        <begin position="120"/>
        <end position="129"/>
    </location>
</feature>
<evidence type="ECO:0000256" key="2">
    <source>
        <dbReference type="ARBA" id="ARBA00022801"/>
    </source>
</evidence>
<dbReference type="PROSITE" id="PS00893">
    <property type="entry name" value="NUDIX_BOX"/>
    <property type="match status" value="1"/>
</dbReference>
<dbReference type="InterPro" id="IPR020084">
    <property type="entry name" value="NUDIX_hydrolase_CS"/>
</dbReference>
<keyword evidence="2" id="KW-0378">Hydrolase</keyword>
<evidence type="ECO:0000256" key="1">
    <source>
        <dbReference type="ARBA" id="ARBA00001946"/>
    </source>
</evidence>
<comment type="cofactor">
    <cofactor evidence="1">
        <name>Mg(2+)</name>
        <dbReference type="ChEBI" id="CHEBI:18420"/>
    </cofactor>
</comment>
<dbReference type="AlphaFoldDB" id="A0A327MAS2"/>
<dbReference type="OrthoDB" id="9801098at2"/>
<accession>A0A327MAS2</accession>
<dbReference type="GO" id="GO:0016787">
    <property type="term" value="F:hydrolase activity"/>
    <property type="evidence" value="ECO:0007669"/>
    <property type="project" value="UniProtKB-KW"/>
</dbReference>
<dbReference type="Proteomes" id="UP000249065">
    <property type="component" value="Unassembled WGS sequence"/>
</dbReference>
<protein>
    <recommendedName>
        <fullName evidence="4">Nudix hydrolase domain-containing protein</fullName>
    </recommendedName>
</protein>
<proteinExistence type="predicted"/>
<keyword evidence="6" id="KW-1185">Reference proteome</keyword>
<dbReference type="PROSITE" id="PS51462">
    <property type="entry name" value="NUDIX"/>
    <property type="match status" value="1"/>
</dbReference>
<evidence type="ECO:0000313" key="5">
    <source>
        <dbReference type="EMBL" id="RAI59432.1"/>
    </source>
</evidence>
<comment type="caution">
    <text evidence="5">The sequence shown here is derived from an EMBL/GenBank/DDBJ whole genome shotgun (WGS) entry which is preliminary data.</text>
</comment>
<evidence type="ECO:0000259" key="4">
    <source>
        <dbReference type="PROSITE" id="PS51462"/>
    </source>
</evidence>
<name>A0A327MAS2_9PROT</name>
<feature type="compositionally biased region" description="Basic residues" evidence="3">
    <location>
        <begin position="101"/>
        <end position="116"/>
    </location>
</feature>
<feature type="compositionally biased region" description="Basic residues" evidence="3">
    <location>
        <begin position="17"/>
        <end position="38"/>
    </location>
</feature>
<dbReference type="InterPro" id="IPR000086">
    <property type="entry name" value="NUDIX_hydrolase_dom"/>
</dbReference>
<evidence type="ECO:0000256" key="3">
    <source>
        <dbReference type="SAM" id="MobiDB-lite"/>
    </source>
</evidence>
<dbReference type="CDD" id="cd02883">
    <property type="entry name" value="NUDIX_Hydrolase"/>
    <property type="match status" value="1"/>
</dbReference>
<reference evidence="6" key="1">
    <citation type="submission" date="2018-06" db="EMBL/GenBank/DDBJ databases">
        <authorList>
            <person name="Khan S.A."/>
        </authorList>
    </citation>
    <scope>NUCLEOTIDE SEQUENCE [LARGE SCALE GENOMIC DNA]</scope>
    <source>
        <strain evidence="6">DB-1506</strain>
    </source>
</reference>
<dbReference type="PANTHER" id="PTHR43046">
    <property type="entry name" value="GDP-MANNOSE MANNOSYL HYDROLASE"/>
    <property type="match status" value="1"/>
</dbReference>
<organism evidence="5 6">
    <name type="scientific">Roseicella frigidaeris</name>
    <dbReference type="NCBI Taxonomy" id="2230885"/>
    <lineage>
        <taxon>Bacteria</taxon>
        <taxon>Pseudomonadati</taxon>
        <taxon>Pseudomonadota</taxon>
        <taxon>Alphaproteobacteria</taxon>
        <taxon>Acetobacterales</taxon>
        <taxon>Roseomonadaceae</taxon>
        <taxon>Roseicella</taxon>
    </lineage>
</organism>
<gene>
    <name evidence="5" type="ORF">DOO78_07445</name>
</gene>
<sequence>MPGPSLGDRAGAAAARRGARHRAPQRRRHQPGAARRCRGGAARGGPPGRRAGDAPALLARQPVRARGRAWRQRPLQLPRRRQQPGWRRPVLDARPVAPVAPRRHAAAAADRKRRAAGPRDGPRDLDRPALLRPAGQRPGGADPHPGRRGGAGDRRDGRRPGLLSEAGPLLDAPRPLADAAWRLAYRLAYRGARLWWALRRPARQGVVVALWCGPRVLILRQSYRPGSTFPGGGLRRGEAPVLAACRELREETGLDLPPERLRLAREVTLRFEGCLDHVQVFEARLATEPTLRPDRREVVALGFQHPEAALRDPAMAPYVRVYLEAAPWGWPSEDAAGR</sequence>
<feature type="region of interest" description="Disordered" evidence="3">
    <location>
        <begin position="1"/>
        <end position="169"/>
    </location>
</feature>
<feature type="compositionally biased region" description="Low complexity" evidence="3">
    <location>
        <begin position="72"/>
        <end position="100"/>
    </location>
</feature>
<dbReference type="EMBL" id="QLIX01000004">
    <property type="protein sequence ID" value="RAI59432.1"/>
    <property type="molecule type" value="Genomic_DNA"/>
</dbReference>
<dbReference type="Pfam" id="PF00293">
    <property type="entry name" value="NUDIX"/>
    <property type="match status" value="1"/>
</dbReference>
<dbReference type="SUPFAM" id="SSF55811">
    <property type="entry name" value="Nudix"/>
    <property type="match status" value="1"/>
</dbReference>
<feature type="compositionally biased region" description="Basic and acidic residues" evidence="3">
    <location>
        <begin position="150"/>
        <end position="159"/>
    </location>
</feature>
<dbReference type="InterPro" id="IPR015797">
    <property type="entry name" value="NUDIX_hydrolase-like_dom_sf"/>
</dbReference>
<dbReference type="PANTHER" id="PTHR43046:SF14">
    <property type="entry name" value="MUTT_NUDIX FAMILY PROTEIN"/>
    <property type="match status" value="1"/>
</dbReference>
<evidence type="ECO:0000313" key="6">
    <source>
        <dbReference type="Proteomes" id="UP000249065"/>
    </source>
</evidence>
<feature type="domain" description="Nudix hydrolase" evidence="4">
    <location>
        <begin position="201"/>
        <end position="327"/>
    </location>
</feature>
<dbReference type="Gene3D" id="3.90.79.10">
    <property type="entry name" value="Nucleoside Triphosphate Pyrophosphohydrolase"/>
    <property type="match status" value="1"/>
</dbReference>